<organism evidence="1 2">
    <name type="scientific">Rosistilla carotiformis</name>
    <dbReference type="NCBI Taxonomy" id="2528017"/>
    <lineage>
        <taxon>Bacteria</taxon>
        <taxon>Pseudomonadati</taxon>
        <taxon>Planctomycetota</taxon>
        <taxon>Planctomycetia</taxon>
        <taxon>Pirellulales</taxon>
        <taxon>Pirellulaceae</taxon>
        <taxon>Rosistilla</taxon>
    </lineage>
</organism>
<dbReference type="AlphaFoldDB" id="A0A518JNS9"/>
<keyword evidence="2" id="KW-1185">Reference proteome</keyword>
<name>A0A518JNS9_9BACT</name>
<dbReference type="KEGG" id="rcf:Poly24_08960"/>
<evidence type="ECO:0000313" key="1">
    <source>
        <dbReference type="EMBL" id="QDV67204.1"/>
    </source>
</evidence>
<reference evidence="1 2" key="1">
    <citation type="submission" date="2019-02" db="EMBL/GenBank/DDBJ databases">
        <title>Deep-cultivation of Planctomycetes and their phenomic and genomic characterization uncovers novel biology.</title>
        <authorList>
            <person name="Wiegand S."/>
            <person name="Jogler M."/>
            <person name="Boedeker C."/>
            <person name="Pinto D."/>
            <person name="Vollmers J."/>
            <person name="Rivas-Marin E."/>
            <person name="Kohn T."/>
            <person name="Peeters S.H."/>
            <person name="Heuer A."/>
            <person name="Rast P."/>
            <person name="Oberbeckmann S."/>
            <person name="Bunk B."/>
            <person name="Jeske O."/>
            <person name="Meyerdierks A."/>
            <person name="Storesund J.E."/>
            <person name="Kallscheuer N."/>
            <person name="Luecker S."/>
            <person name="Lage O.M."/>
            <person name="Pohl T."/>
            <person name="Merkel B.J."/>
            <person name="Hornburger P."/>
            <person name="Mueller R.-W."/>
            <person name="Bruemmer F."/>
            <person name="Labrenz M."/>
            <person name="Spormann A.M."/>
            <person name="Op den Camp H."/>
            <person name="Overmann J."/>
            <person name="Amann R."/>
            <person name="Jetten M.S.M."/>
            <person name="Mascher T."/>
            <person name="Medema M.H."/>
            <person name="Devos D.P."/>
            <person name="Kaster A.-K."/>
            <person name="Ovreas L."/>
            <person name="Rohde M."/>
            <person name="Galperin M.Y."/>
            <person name="Jogler C."/>
        </authorList>
    </citation>
    <scope>NUCLEOTIDE SEQUENCE [LARGE SCALE GENOMIC DNA]</scope>
    <source>
        <strain evidence="1 2">Poly24</strain>
    </source>
</reference>
<protein>
    <submittedName>
        <fullName evidence="1">Uncharacterized protein</fullName>
    </submittedName>
</protein>
<dbReference type="Proteomes" id="UP000315082">
    <property type="component" value="Chromosome"/>
</dbReference>
<proteinExistence type="predicted"/>
<accession>A0A518JNS9</accession>
<gene>
    <name evidence="1" type="ORF">Poly24_08960</name>
</gene>
<dbReference type="EMBL" id="CP036348">
    <property type="protein sequence ID" value="QDV67204.1"/>
    <property type="molecule type" value="Genomic_DNA"/>
</dbReference>
<dbReference type="RefSeq" id="WP_145090974.1">
    <property type="nucleotide sequence ID" value="NZ_CP036348.1"/>
</dbReference>
<sequence>MAFSWSPGGCCCGGGCGIATHRFVADGDGGLIGWTVVQGSVTVNEDGSIELAANTRIILDALPAKVEYGDQAVVSFPAINGKLRIGHPIGNGVRGEFFDVISDEVSFSRVMYSTEIDNPQSIPISEYPVSVLLRTESIDASEGGTLAISCVDQLTRGKFAPAGESVRGSDGQSIYAHPLRMMPNLSAITHTDPRWPSISSEAWPGDDYVNAATDDFLTGVGATVENRLMLESFDEPETIAGIKFEQNACYEYKYWGGGFRETANTWNFSPSIDFDTGGVHALVNGGFLSSYWIDIVQFGDDSTYLLDYNRGSSWSTNDVVIYDQSTGKYIDAYWDNDAWERVVRVNGFVGLDPSGEYELSAISRNSTTSGGSTGNGAVTRFTYDVPVSGNGYSKSMRVEVLIWYRADLDETILRVRMYLGYSAVPGSPRHEWTFQKIVPGLLSEETSSHTLDIIPAGIVPFEWDAPGGYTGGVFYDAPTSSYVSSAGRMRPNGSTVYEHVPTGGKRGGTCTISW</sequence>
<evidence type="ECO:0000313" key="2">
    <source>
        <dbReference type="Proteomes" id="UP000315082"/>
    </source>
</evidence>